<evidence type="ECO:0000313" key="2">
    <source>
        <dbReference type="Proteomes" id="UP001558535"/>
    </source>
</evidence>
<dbReference type="InterPro" id="IPR019650">
    <property type="entry name" value="DUF2513"/>
</dbReference>
<keyword evidence="2" id="KW-1185">Reference proteome</keyword>
<proteinExistence type="predicted"/>
<gene>
    <name evidence="1" type="ORF">AB3X84_24505</name>
</gene>
<dbReference type="EMBL" id="JBFPKE010000012">
    <property type="protein sequence ID" value="MEX3753164.1"/>
    <property type="molecule type" value="Genomic_DNA"/>
</dbReference>
<name>A0ABV3WIU6_9BURK</name>
<protein>
    <submittedName>
        <fullName evidence="1">DUF2513 domain-containing protein</fullName>
    </submittedName>
</protein>
<evidence type="ECO:0000313" key="1">
    <source>
        <dbReference type="EMBL" id="MEX3753164.1"/>
    </source>
</evidence>
<sequence length="86" mass="9239">MGQIDYHLSLIREAGLVDIGGARPMVGIGFRRLSWAGHDFLDSVRSPDVWDRTKQAASAAGGFTVDLLVFAAKSYLEGKIKGFIGG</sequence>
<accession>A0ABV3WIU6</accession>
<dbReference type="Proteomes" id="UP001558535">
    <property type="component" value="Unassembled WGS sequence"/>
</dbReference>
<dbReference type="RefSeq" id="WP_368608504.1">
    <property type="nucleotide sequence ID" value="NZ_JBFPKB010000012.1"/>
</dbReference>
<organism evidence="1 2">
    <name type="scientific">Paraburkholderia phenoliruptrix</name>
    <dbReference type="NCBI Taxonomy" id="252970"/>
    <lineage>
        <taxon>Bacteria</taxon>
        <taxon>Pseudomonadati</taxon>
        <taxon>Pseudomonadota</taxon>
        <taxon>Betaproteobacteria</taxon>
        <taxon>Burkholderiales</taxon>
        <taxon>Burkholderiaceae</taxon>
        <taxon>Paraburkholderia</taxon>
    </lineage>
</organism>
<comment type="caution">
    <text evidence="1">The sequence shown here is derived from an EMBL/GenBank/DDBJ whole genome shotgun (WGS) entry which is preliminary data.</text>
</comment>
<reference evidence="1 2" key="1">
    <citation type="submission" date="2024-07" db="EMBL/GenBank/DDBJ databases">
        <title>A survey of Mimosa microsymbionts across Brazilian biomes reveals a high diversity of Paraburkholderia nodulating endemic species, but also that Cupriavidus is common as a symbiont of widespread species.</title>
        <authorList>
            <person name="Rouws L."/>
            <person name="Barauna A."/>
            <person name="Beukes C."/>
            <person name="Rouws J.R.C."/>
            <person name="De Faria S.M."/>
            <person name="Gross E."/>
            <person name="Bueno Dos Reis Junior F."/>
            <person name="Simon M.F."/>
            <person name="Maluk M."/>
            <person name="Odee D.W."/>
            <person name="Kenicer G."/>
            <person name="Young J.P.W."/>
            <person name="Reis V.M."/>
            <person name="Zilli J."/>
            <person name="James E.K."/>
        </authorList>
    </citation>
    <scope>NUCLEOTIDE SEQUENCE [LARGE SCALE GENOMIC DNA]</scope>
    <source>
        <strain evidence="1 2">BR14375</strain>
    </source>
</reference>
<dbReference type="Pfam" id="PF10711">
    <property type="entry name" value="DUF2513"/>
    <property type="match status" value="1"/>
</dbReference>